<evidence type="ECO:0000256" key="4">
    <source>
        <dbReference type="ARBA" id="ARBA00022475"/>
    </source>
</evidence>
<sequence length="72" mass="7743">MIEFSHIGITFKPQTSFEKQALIDINLKIDRGSFVTIIGSNGSGKSILLSVLVGTILPTEGKVLINGQNVSR</sequence>
<evidence type="ECO:0000256" key="1">
    <source>
        <dbReference type="ARBA" id="ARBA00004202"/>
    </source>
</evidence>
<dbReference type="GO" id="GO:0005524">
    <property type="term" value="F:ATP binding"/>
    <property type="evidence" value="ECO:0007669"/>
    <property type="project" value="InterPro"/>
</dbReference>
<dbReference type="InterPro" id="IPR027417">
    <property type="entry name" value="P-loop_NTPase"/>
</dbReference>
<protein>
    <submittedName>
        <fullName evidence="7">ABC-type uncharacterized transport system ATPase component</fullName>
    </submittedName>
</protein>
<keyword evidence="3" id="KW-0813">Transport</keyword>
<comment type="similarity">
    <text evidence="2">Belongs to the ABC transporter superfamily.</text>
</comment>
<keyword evidence="8" id="KW-1185">Reference proteome</keyword>
<evidence type="ECO:0000256" key="2">
    <source>
        <dbReference type="ARBA" id="ARBA00005417"/>
    </source>
</evidence>
<comment type="caution">
    <text evidence="7">The sequence shown here is derived from an EMBL/GenBank/DDBJ whole genome shotgun (WGS) entry which is preliminary data.</text>
</comment>
<evidence type="ECO:0000259" key="6">
    <source>
        <dbReference type="Pfam" id="PF00005"/>
    </source>
</evidence>
<dbReference type="PANTHER" id="PTHR42788:SF7">
    <property type="entry name" value="NITRATE ABC TRANSPORTER ATP-BINDING PROTEIN"/>
    <property type="match status" value="1"/>
</dbReference>
<dbReference type="GO" id="GO:0016887">
    <property type="term" value="F:ATP hydrolysis activity"/>
    <property type="evidence" value="ECO:0007669"/>
    <property type="project" value="InterPro"/>
</dbReference>
<dbReference type="EMBL" id="JACHIM010000003">
    <property type="protein sequence ID" value="MBB5073695.1"/>
    <property type="molecule type" value="Genomic_DNA"/>
</dbReference>
<dbReference type="SUPFAM" id="SSF52540">
    <property type="entry name" value="P-loop containing nucleoside triphosphate hydrolases"/>
    <property type="match status" value="1"/>
</dbReference>
<dbReference type="GO" id="GO:0005886">
    <property type="term" value="C:plasma membrane"/>
    <property type="evidence" value="ECO:0007669"/>
    <property type="project" value="UniProtKB-SubCell"/>
</dbReference>
<proteinExistence type="inferred from homology"/>
<accession>A0A840NUT6</accession>
<dbReference type="InterPro" id="IPR050166">
    <property type="entry name" value="ABC_transporter_ATP-bind"/>
</dbReference>
<feature type="domain" description="ABC transporter" evidence="6">
    <location>
        <begin position="24"/>
        <end position="71"/>
    </location>
</feature>
<dbReference type="InterPro" id="IPR003439">
    <property type="entry name" value="ABC_transporter-like_ATP-bd"/>
</dbReference>
<evidence type="ECO:0000313" key="8">
    <source>
        <dbReference type="Proteomes" id="UP000561417"/>
    </source>
</evidence>
<dbReference type="PANTHER" id="PTHR42788">
    <property type="entry name" value="TAURINE IMPORT ATP-BINDING PROTEIN-RELATED"/>
    <property type="match status" value="1"/>
</dbReference>
<dbReference type="AlphaFoldDB" id="A0A840NUT6"/>
<comment type="subcellular location">
    <subcellularLocation>
        <location evidence="1">Cell membrane</location>
        <topology evidence="1">Peripheral membrane protein</topology>
    </subcellularLocation>
</comment>
<keyword evidence="5" id="KW-0472">Membrane</keyword>
<dbReference type="Gene3D" id="3.40.50.300">
    <property type="entry name" value="P-loop containing nucleotide triphosphate hydrolases"/>
    <property type="match status" value="1"/>
</dbReference>
<evidence type="ECO:0000256" key="3">
    <source>
        <dbReference type="ARBA" id="ARBA00022448"/>
    </source>
</evidence>
<dbReference type="Pfam" id="PF00005">
    <property type="entry name" value="ABC_tran"/>
    <property type="match status" value="1"/>
</dbReference>
<name>A0A840NUT6_9HYPH</name>
<evidence type="ECO:0000256" key="5">
    <source>
        <dbReference type="ARBA" id="ARBA00023136"/>
    </source>
</evidence>
<evidence type="ECO:0000313" key="7">
    <source>
        <dbReference type="EMBL" id="MBB5073695.1"/>
    </source>
</evidence>
<organism evidence="7 8">
    <name type="scientific">Bartonella callosciuri</name>
    <dbReference type="NCBI Taxonomy" id="686223"/>
    <lineage>
        <taxon>Bacteria</taxon>
        <taxon>Pseudomonadati</taxon>
        <taxon>Pseudomonadota</taxon>
        <taxon>Alphaproteobacteria</taxon>
        <taxon>Hyphomicrobiales</taxon>
        <taxon>Bartonellaceae</taxon>
        <taxon>Bartonella</taxon>
    </lineage>
</organism>
<dbReference type="Proteomes" id="UP000561417">
    <property type="component" value="Unassembled WGS sequence"/>
</dbReference>
<reference evidence="7 8" key="1">
    <citation type="submission" date="2020-08" db="EMBL/GenBank/DDBJ databases">
        <title>Genomic Encyclopedia of Type Strains, Phase IV (KMG-IV): sequencing the most valuable type-strain genomes for metagenomic binning, comparative biology and taxonomic classification.</title>
        <authorList>
            <person name="Goeker M."/>
        </authorList>
    </citation>
    <scope>NUCLEOTIDE SEQUENCE [LARGE SCALE GENOMIC DNA]</scope>
    <source>
        <strain evidence="7 8">DSM 28538</strain>
    </source>
</reference>
<keyword evidence="4" id="KW-1003">Cell membrane</keyword>
<gene>
    <name evidence="7" type="ORF">HNQ69_000821</name>
</gene>